<dbReference type="AlphaFoldDB" id="A0A3D9FI44"/>
<reference evidence="5 6" key="1">
    <citation type="submission" date="2018-07" db="EMBL/GenBank/DDBJ databases">
        <title>Genomic Encyclopedia of Type Strains, Phase IV (KMG-IV): sequencing the most valuable type-strain genomes for metagenomic binning, comparative biology and taxonomic classification.</title>
        <authorList>
            <person name="Goeker M."/>
        </authorList>
    </citation>
    <scope>NUCLEOTIDE SEQUENCE [LARGE SCALE GENOMIC DNA]</scope>
    <source>
        <strain evidence="5 6">DSM 26725</strain>
    </source>
</reference>
<dbReference type="PANTHER" id="PTHR10668">
    <property type="entry name" value="PHYTOENE DEHYDROGENASE"/>
    <property type="match status" value="1"/>
</dbReference>
<comment type="caution">
    <text evidence="5">The sequence shown here is derived from an EMBL/GenBank/DDBJ whole genome shotgun (WGS) entry which is preliminary data.</text>
</comment>
<feature type="domain" description="Amine oxidase" evidence="4">
    <location>
        <begin position="30"/>
        <end position="331"/>
    </location>
</feature>
<comment type="function">
    <text evidence="1">Probable oxidoreductase that may play a role as regulator of mitochondrial function.</text>
</comment>
<evidence type="ECO:0000313" key="5">
    <source>
        <dbReference type="EMBL" id="RED16756.1"/>
    </source>
</evidence>
<evidence type="ECO:0000256" key="1">
    <source>
        <dbReference type="ARBA" id="ARBA00037217"/>
    </source>
</evidence>
<accession>A0A3D9FI44</accession>
<dbReference type="SUPFAM" id="SSF51905">
    <property type="entry name" value="FAD/NAD(P)-binding domain"/>
    <property type="match status" value="1"/>
</dbReference>
<dbReference type="Pfam" id="PF01593">
    <property type="entry name" value="Amino_oxidase"/>
    <property type="match status" value="1"/>
</dbReference>
<dbReference type="RefSeq" id="WP_245953770.1">
    <property type="nucleotide sequence ID" value="NZ_QRDP01000004.1"/>
</dbReference>
<evidence type="ECO:0000256" key="2">
    <source>
        <dbReference type="ARBA" id="ARBA00038825"/>
    </source>
</evidence>
<dbReference type="GO" id="GO:0016491">
    <property type="term" value="F:oxidoreductase activity"/>
    <property type="evidence" value="ECO:0007669"/>
    <property type="project" value="InterPro"/>
</dbReference>
<sequence>MATADSPPSAAYGHSMAKRSALIIGAGHNGLVCAWYLARAGYRVEILETRDIVGGAAVTEEFHPGFRNSTASYTVGLLDPGIAKEMRLAEHGLTIVDRPVANFLPLDDRNYLVMGGGQSAEQVAKFSRADAAMLPEYERRLNAAASLLRYLTKTIPPNASGGLDDLFRAIGQARAALKLPLEAQRDAVDLFTRSAREFLDGFFESDPVKAVFGFDSVVGAYHSPDTPGSAYVLLHHVFNEVNGKPGTWGHAIGGMGAITQAMAAACRREGVTIRTDVPVGRVLVAKGKVEGVETAAGERIAADLVIGNVHPKRLLLEMVDPDALDPAFRKRMEHHVSGSGTFRMNVALSELPRFTCLPESSPHLSSGIIMAPSLDYMDRAFQDARAHGWSKQPIVEMLIPSTLDDSLAPEGAHVASLFCQQFDPALDWDVHRDAAIETILDCVEAHAPGFRASVVGKLALSPLDLERRFGLIGGDIFHGRMSLDQLWAMRPMLGIADHRMPVPGLYLCGSGAHPGGGVTGRPGRNAATAVIRDGRRFF</sequence>
<dbReference type="InterPro" id="IPR036188">
    <property type="entry name" value="FAD/NAD-bd_sf"/>
</dbReference>
<dbReference type="PANTHER" id="PTHR10668:SF103">
    <property type="entry name" value="PYRIDINE NUCLEOTIDE-DISULFIDE OXIDOREDUCTASE DOMAIN-CONTAINING PROTEIN 2"/>
    <property type="match status" value="1"/>
</dbReference>
<dbReference type="EMBL" id="QRDP01000004">
    <property type="protein sequence ID" value="RED16756.1"/>
    <property type="molecule type" value="Genomic_DNA"/>
</dbReference>
<evidence type="ECO:0000313" key="6">
    <source>
        <dbReference type="Proteomes" id="UP000256310"/>
    </source>
</evidence>
<gene>
    <name evidence="5" type="ORF">DFR46_1786</name>
</gene>
<evidence type="ECO:0000256" key="3">
    <source>
        <dbReference type="ARBA" id="ARBA00040298"/>
    </source>
</evidence>
<dbReference type="Gene3D" id="3.50.50.60">
    <property type="entry name" value="FAD/NAD(P)-binding domain"/>
    <property type="match status" value="2"/>
</dbReference>
<protein>
    <recommendedName>
        <fullName evidence="3">Pyridine nucleotide-disulfide oxidoreductase domain-containing protein 2</fullName>
    </recommendedName>
</protein>
<name>A0A3D9FI44_9SPHN</name>
<keyword evidence="6" id="KW-1185">Reference proteome</keyword>
<organism evidence="5 6">
    <name type="scientific">Parasphingopyxis lamellibrachiae</name>
    <dbReference type="NCBI Taxonomy" id="680125"/>
    <lineage>
        <taxon>Bacteria</taxon>
        <taxon>Pseudomonadati</taxon>
        <taxon>Pseudomonadota</taxon>
        <taxon>Alphaproteobacteria</taxon>
        <taxon>Sphingomonadales</taxon>
        <taxon>Sphingomonadaceae</taxon>
        <taxon>Parasphingopyxis</taxon>
    </lineage>
</organism>
<proteinExistence type="predicted"/>
<evidence type="ECO:0000259" key="4">
    <source>
        <dbReference type="Pfam" id="PF01593"/>
    </source>
</evidence>
<comment type="subunit">
    <text evidence="2">Interacts with COX5B; this interaction may contribute to localize PYROXD2 to the inner face of the inner mitochondrial membrane.</text>
</comment>
<dbReference type="InterPro" id="IPR002937">
    <property type="entry name" value="Amino_oxidase"/>
</dbReference>
<dbReference type="Proteomes" id="UP000256310">
    <property type="component" value="Unassembled WGS sequence"/>
</dbReference>